<evidence type="ECO:0000313" key="2">
    <source>
        <dbReference type="Proteomes" id="UP000632766"/>
    </source>
</evidence>
<comment type="caution">
    <text evidence="1">The sequence shown here is derived from an EMBL/GenBank/DDBJ whole genome shotgun (WGS) entry which is preliminary data.</text>
</comment>
<dbReference type="AlphaFoldDB" id="A0A8J7HRP0"/>
<dbReference type="RefSeq" id="WP_198126139.1">
    <property type="nucleotide sequence ID" value="NZ_JAECZC010000039.1"/>
</dbReference>
<keyword evidence="2" id="KW-1185">Reference proteome</keyword>
<dbReference type="Proteomes" id="UP000632766">
    <property type="component" value="Unassembled WGS sequence"/>
</dbReference>
<sequence length="187" mass="20349">MKSVYITGVGAIALVATVSLISQMPGLASLWQSGSATAQNIKSQPQIQLRLEAEKQVVKQDQQGKQIQKWQALQGEAVVQPKDVLRYTLKAENNSDRPVKNLTLNQPVPKGMGYVLKSINVTNNAKISYSIDGGRTFVENPTVKVTLPNGTVETQPAPASAYTNIRLQLPSVAMKTTVKATYETQVR</sequence>
<dbReference type="EMBL" id="JAECZC010000039">
    <property type="protein sequence ID" value="MBH8564292.1"/>
    <property type="molecule type" value="Genomic_DNA"/>
</dbReference>
<protein>
    <submittedName>
        <fullName evidence="1">Uncharacterized protein</fullName>
    </submittedName>
</protein>
<dbReference type="PIRSF" id="PIRSF014979">
    <property type="entry name" value="UCP014979"/>
    <property type="match status" value="1"/>
</dbReference>
<name>A0A8J7HRP0_9NOST</name>
<evidence type="ECO:0000313" key="1">
    <source>
        <dbReference type="EMBL" id="MBH8564292.1"/>
    </source>
</evidence>
<reference evidence="1 2" key="1">
    <citation type="journal article" date="2021" name="Int. J. Syst. Evol. Microbiol.">
        <title>Amazonocrinis nigriterrae gen. nov., sp. nov., Atlanticothrix silvestris gen. nov., sp. nov. and Dendronalium phyllosphericum gen. nov., sp. nov., nostocacean cyanobacteria from Brazilian environments.</title>
        <authorList>
            <person name="Alvarenga D.O."/>
            <person name="Andreote A.P.D."/>
            <person name="Branco L.H.Z."/>
            <person name="Delbaje E."/>
            <person name="Cruz R.B."/>
            <person name="Varani A.M."/>
            <person name="Fiore M.F."/>
        </authorList>
    </citation>
    <scope>NUCLEOTIDE SEQUENCE [LARGE SCALE GENOMIC DNA]</scope>
    <source>
        <strain evidence="1 2">CENA67</strain>
    </source>
</reference>
<accession>A0A8J7HRP0</accession>
<proteinExistence type="predicted"/>
<gene>
    <name evidence="1" type="ORF">I8748_19225</name>
</gene>
<organism evidence="1 2">
    <name type="scientific">Amazonocrinis nigriterrae CENA67</name>
    <dbReference type="NCBI Taxonomy" id="2794033"/>
    <lineage>
        <taxon>Bacteria</taxon>
        <taxon>Bacillati</taxon>
        <taxon>Cyanobacteriota</taxon>
        <taxon>Cyanophyceae</taxon>
        <taxon>Nostocales</taxon>
        <taxon>Nostocaceae</taxon>
        <taxon>Amazonocrinis</taxon>
        <taxon>Amazonocrinis nigriterrae</taxon>
    </lineage>
</organism>
<dbReference type="InterPro" id="IPR014468">
    <property type="entry name" value="UCP014979"/>
</dbReference>